<dbReference type="InterPro" id="IPR036188">
    <property type="entry name" value="FAD/NAD-bd_sf"/>
</dbReference>
<sequence>MNEFGQTSVRGVYAAGDMARRATVPMPLAAVVTAAASGTVAGAVIDQDLVCADFDLPNPFASAVG</sequence>
<protein>
    <recommendedName>
        <fullName evidence="3">NAD(P)/FAD-dependent oxidoreductase</fullName>
    </recommendedName>
</protein>
<evidence type="ECO:0008006" key="3">
    <source>
        <dbReference type="Google" id="ProtNLM"/>
    </source>
</evidence>
<organism evidence="1 2">
    <name type="scientific">Micromonospora globbae</name>
    <dbReference type="NCBI Taxonomy" id="1894969"/>
    <lineage>
        <taxon>Bacteria</taxon>
        <taxon>Bacillati</taxon>
        <taxon>Actinomycetota</taxon>
        <taxon>Actinomycetes</taxon>
        <taxon>Micromonosporales</taxon>
        <taxon>Micromonosporaceae</taxon>
        <taxon>Micromonospora</taxon>
    </lineage>
</organism>
<evidence type="ECO:0000313" key="1">
    <source>
        <dbReference type="EMBL" id="WUP52132.1"/>
    </source>
</evidence>
<dbReference type="EMBL" id="CP108084">
    <property type="protein sequence ID" value="WUP52132.1"/>
    <property type="molecule type" value="Genomic_DNA"/>
</dbReference>
<name>A0ABZ1SDT0_9ACTN</name>
<evidence type="ECO:0000313" key="2">
    <source>
        <dbReference type="Proteomes" id="UP001432190"/>
    </source>
</evidence>
<accession>A0ABZ1SDT0</accession>
<reference evidence="1" key="1">
    <citation type="submission" date="2022-10" db="EMBL/GenBank/DDBJ databases">
        <title>The complete genomes of actinobacterial strains from the NBC collection.</title>
        <authorList>
            <person name="Joergensen T.S."/>
            <person name="Alvarez Arevalo M."/>
            <person name="Sterndorff E.B."/>
            <person name="Faurdal D."/>
            <person name="Vuksanovic O."/>
            <person name="Mourched A.-S."/>
            <person name="Charusanti P."/>
            <person name="Shaw S."/>
            <person name="Blin K."/>
            <person name="Weber T."/>
        </authorList>
    </citation>
    <scope>NUCLEOTIDE SEQUENCE</scope>
    <source>
        <strain evidence="1">NBC_00256</strain>
    </source>
</reference>
<dbReference type="Proteomes" id="UP001432190">
    <property type="component" value="Chromosome"/>
</dbReference>
<keyword evidence="2" id="KW-1185">Reference proteome</keyword>
<dbReference type="Gene3D" id="3.50.50.60">
    <property type="entry name" value="FAD/NAD(P)-binding domain"/>
    <property type="match status" value="1"/>
</dbReference>
<proteinExistence type="predicted"/>
<dbReference type="RefSeq" id="WP_328853192.1">
    <property type="nucleotide sequence ID" value="NZ_CP108084.1"/>
</dbReference>
<dbReference type="SUPFAM" id="SSF51905">
    <property type="entry name" value="FAD/NAD(P)-binding domain"/>
    <property type="match status" value="1"/>
</dbReference>
<gene>
    <name evidence="1" type="ORF">OG994_11675</name>
</gene>